<dbReference type="GO" id="GO:0003677">
    <property type="term" value="F:DNA binding"/>
    <property type="evidence" value="ECO:0007669"/>
    <property type="project" value="InterPro"/>
</dbReference>
<dbReference type="Proteomes" id="UP000185499">
    <property type="component" value="Chromosome"/>
</dbReference>
<dbReference type="GO" id="GO:0097351">
    <property type="term" value="F:toxin sequestering activity"/>
    <property type="evidence" value="ECO:0007669"/>
    <property type="project" value="InterPro"/>
</dbReference>
<keyword evidence="3" id="KW-1185">Reference proteome</keyword>
<dbReference type="Gene3D" id="2.10.260.10">
    <property type="match status" value="1"/>
</dbReference>
<dbReference type="PANTHER" id="PTHR40516:SF1">
    <property type="entry name" value="ANTITOXIN CHPS-RELATED"/>
    <property type="match status" value="1"/>
</dbReference>
<dbReference type="Pfam" id="PF04014">
    <property type="entry name" value="MazE_antitoxin"/>
    <property type="match status" value="1"/>
</dbReference>
<dbReference type="InterPro" id="IPR039052">
    <property type="entry name" value="Antitox_PemI-like"/>
</dbReference>
<sequence length="88" mass="10257">MERLVIRKWGNSRGLRLPKNLSNFLHVDVGDEVSVSPREVLGRRQLIVEPANSVEEFTIEELFADYRVDRNEHVTLRDLGQPQGNEEW</sequence>
<gene>
    <name evidence="2" type="ORF">LA20533_03280</name>
</gene>
<dbReference type="InterPro" id="IPR007159">
    <property type="entry name" value="SpoVT-AbrB_dom"/>
</dbReference>
<name>A0A1L6XBK7_9LACO</name>
<dbReference type="KEGG" id="lah:LA20533_03280"/>
<evidence type="ECO:0000313" key="2">
    <source>
        <dbReference type="EMBL" id="APT18353.1"/>
    </source>
</evidence>
<reference evidence="2 3" key="1">
    <citation type="submission" date="2016-12" db="EMBL/GenBank/DDBJ databases">
        <title>The whole genome sequencing and assembly of Lactobacillus amylophilus DSM 20533T strain.</title>
        <authorList>
            <person name="Lee Y.-J."/>
            <person name="Yi H."/>
            <person name="Bahn Y.-S."/>
            <person name="Kim J.F."/>
            <person name="Lee D.-W."/>
        </authorList>
    </citation>
    <scope>NUCLEOTIDE SEQUENCE [LARGE SCALE GENOMIC DNA]</scope>
    <source>
        <strain evidence="2 3">DSM 20533</strain>
    </source>
</reference>
<dbReference type="EMBL" id="CP018888">
    <property type="protein sequence ID" value="APT18353.1"/>
    <property type="molecule type" value="Genomic_DNA"/>
</dbReference>
<organism evidence="2 3">
    <name type="scientific">Amylolactobacillus amylophilus DSM 20533 = JCM 1125</name>
    <dbReference type="NCBI Taxonomy" id="1423721"/>
    <lineage>
        <taxon>Bacteria</taxon>
        <taxon>Bacillati</taxon>
        <taxon>Bacillota</taxon>
        <taxon>Bacilli</taxon>
        <taxon>Lactobacillales</taxon>
        <taxon>Lactobacillaceae</taxon>
        <taxon>Amylolactobacillus</taxon>
    </lineage>
</organism>
<evidence type="ECO:0000259" key="1">
    <source>
        <dbReference type="Pfam" id="PF04014"/>
    </source>
</evidence>
<evidence type="ECO:0000313" key="3">
    <source>
        <dbReference type="Proteomes" id="UP000185499"/>
    </source>
</evidence>
<dbReference type="InterPro" id="IPR037914">
    <property type="entry name" value="SpoVT-AbrB_sf"/>
</dbReference>
<dbReference type="PANTHER" id="PTHR40516">
    <property type="entry name" value="ANTITOXIN CHPS-RELATED"/>
    <property type="match status" value="1"/>
</dbReference>
<dbReference type="RefSeq" id="WP_054746291.1">
    <property type="nucleotide sequence ID" value="NZ_AYYS01000007.1"/>
</dbReference>
<feature type="domain" description="SpoVT-AbrB" evidence="1">
    <location>
        <begin position="6"/>
        <end position="53"/>
    </location>
</feature>
<accession>A0A1L6XBK7</accession>
<dbReference type="AlphaFoldDB" id="A0A1L6XBK7"/>
<dbReference type="SUPFAM" id="SSF89447">
    <property type="entry name" value="AbrB/MazE/MraZ-like"/>
    <property type="match status" value="1"/>
</dbReference>
<dbReference type="OrthoDB" id="9795766at2"/>
<protein>
    <submittedName>
        <fullName evidence="2">PbsX family transcriptional regulator</fullName>
    </submittedName>
</protein>
<proteinExistence type="predicted"/>